<dbReference type="EMBL" id="CP053069">
    <property type="protein sequence ID" value="QJR12482.1"/>
    <property type="molecule type" value="Genomic_DNA"/>
</dbReference>
<evidence type="ECO:0000256" key="9">
    <source>
        <dbReference type="RuleBase" id="RU004504"/>
    </source>
</evidence>
<dbReference type="RefSeq" id="WP_171094729.1">
    <property type="nucleotide sequence ID" value="NZ_CP053069.1"/>
</dbReference>
<evidence type="ECO:0000256" key="4">
    <source>
        <dbReference type="ARBA" id="ARBA00022679"/>
    </source>
</evidence>
<dbReference type="PANTHER" id="PTHR21152:SF40">
    <property type="entry name" value="ALANINE--GLYOXYLATE AMINOTRANSFERASE"/>
    <property type="match status" value="1"/>
</dbReference>
<evidence type="ECO:0000256" key="1">
    <source>
        <dbReference type="ARBA" id="ARBA00001933"/>
    </source>
</evidence>
<organism evidence="11 12">
    <name type="scientific">Usitatibacter rugosus</name>
    <dbReference type="NCBI Taxonomy" id="2732067"/>
    <lineage>
        <taxon>Bacteria</taxon>
        <taxon>Pseudomonadati</taxon>
        <taxon>Pseudomonadota</taxon>
        <taxon>Betaproteobacteria</taxon>
        <taxon>Nitrosomonadales</taxon>
        <taxon>Usitatibacteraceae</taxon>
        <taxon>Usitatibacter</taxon>
    </lineage>
</organism>
<evidence type="ECO:0000256" key="7">
    <source>
        <dbReference type="PIRSR" id="PIRSR000524-50"/>
    </source>
</evidence>
<evidence type="ECO:0000259" key="10">
    <source>
        <dbReference type="Pfam" id="PF00266"/>
    </source>
</evidence>
<keyword evidence="5 7" id="KW-0663">Pyridoxal phosphate</keyword>
<comment type="cofactor">
    <cofactor evidence="1 7 9">
        <name>pyridoxal 5'-phosphate</name>
        <dbReference type="ChEBI" id="CHEBI:597326"/>
    </cofactor>
</comment>
<evidence type="ECO:0000256" key="8">
    <source>
        <dbReference type="RuleBase" id="RU004075"/>
    </source>
</evidence>
<evidence type="ECO:0000313" key="12">
    <source>
        <dbReference type="Proteomes" id="UP000501534"/>
    </source>
</evidence>
<evidence type="ECO:0000256" key="2">
    <source>
        <dbReference type="ARBA" id="ARBA00009236"/>
    </source>
</evidence>
<dbReference type="InterPro" id="IPR020578">
    <property type="entry name" value="Aminotrans_V_PyrdxlP_BS"/>
</dbReference>
<dbReference type="Proteomes" id="UP000501534">
    <property type="component" value="Chromosome"/>
</dbReference>
<evidence type="ECO:0000256" key="3">
    <source>
        <dbReference type="ARBA" id="ARBA00022576"/>
    </source>
</evidence>
<dbReference type="SUPFAM" id="SSF53383">
    <property type="entry name" value="PLP-dependent transferases"/>
    <property type="match status" value="1"/>
</dbReference>
<dbReference type="GO" id="GO:0004760">
    <property type="term" value="F:L-serine-pyruvate transaminase activity"/>
    <property type="evidence" value="ECO:0007669"/>
    <property type="project" value="TreeGrafter"/>
</dbReference>
<feature type="modified residue" description="N6-(pyridoxal phosphate)lysine" evidence="7">
    <location>
        <position position="207"/>
    </location>
</feature>
<feature type="binding site" evidence="6">
    <location>
        <position position="355"/>
    </location>
    <ligand>
        <name>substrate</name>
    </ligand>
</feature>
<proteinExistence type="inferred from homology"/>
<feature type="domain" description="Aminotransferase class V" evidence="10">
    <location>
        <begin position="51"/>
        <end position="345"/>
    </location>
</feature>
<sequence>MTLKQLASTRKITSFHPPQRTLMGPGPTEIHPRVLTTMSQPAIGYLDPVFVEMMEELKALLRYVYQTDNALTFPVSGPGSVGMEYCFVNLVTPGMKVIVCRNGVFGGRMLENVERCGGVPVIVDDDWGKPVDPQKVEDAFKANPDAKLLAFVHAETSTGAQSDAKTLTAIARKHGAMVIVDAVTSLGGTPVRVDEWGIDAIYSASQKCLSCTPGLSPVSFSQRAVDFVKARTEKVHSWFMDMTLLASYWGNTNRTYHHTAPTNSLFALHEALLLIQEEGLDKSWARHQRHHLALKAGLEAMGLKFFVEEKYQLPQMNAVLCPTGVDEELVRKSLLNEFGIEIGAGLGPLKGKIWRFGLMGYSCRPDNVMLCLSALGSVLMDLGLAIKVGEAEAAAHQAYATLHAADAQHARKKVAVA</sequence>
<dbReference type="InterPro" id="IPR015422">
    <property type="entry name" value="PyrdxlP-dep_Trfase_small"/>
</dbReference>
<comment type="similarity">
    <text evidence="2 8">Belongs to the class-V pyridoxal-phosphate-dependent aminotransferase family.</text>
</comment>
<keyword evidence="3 11" id="KW-0032">Aminotransferase</keyword>
<reference evidence="11 12" key="1">
    <citation type="submission" date="2020-04" db="EMBL/GenBank/DDBJ databases">
        <title>Usitatibacter rugosus gen. nov., sp. nov. and Usitatibacter palustris sp. nov., novel members of Usitatibacteraceae fam. nov. within the order Nitrosomonadales isolated from soil.</title>
        <authorList>
            <person name="Huber K.J."/>
            <person name="Neumann-Schaal M."/>
            <person name="Geppert A."/>
            <person name="Luckner M."/>
            <person name="Wanner G."/>
            <person name="Overmann J."/>
        </authorList>
    </citation>
    <scope>NUCLEOTIDE SEQUENCE [LARGE SCALE GENOMIC DNA]</scope>
    <source>
        <strain evidence="11 12">0125_3</strain>
    </source>
</reference>
<evidence type="ECO:0000313" key="11">
    <source>
        <dbReference type="EMBL" id="QJR12482.1"/>
    </source>
</evidence>
<evidence type="ECO:0000256" key="5">
    <source>
        <dbReference type="ARBA" id="ARBA00022898"/>
    </source>
</evidence>
<dbReference type="PIRSF" id="PIRSF000524">
    <property type="entry name" value="SPT"/>
    <property type="match status" value="1"/>
</dbReference>
<protein>
    <submittedName>
        <fullName evidence="11">(S)-ureidoglycine--glyoxylate transaminase</fullName>
        <ecNumber evidence="11">2.6.1.112</ecNumber>
    </submittedName>
</protein>
<dbReference type="Gene3D" id="3.90.1150.10">
    <property type="entry name" value="Aspartate Aminotransferase, domain 1"/>
    <property type="match status" value="1"/>
</dbReference>
<dbReference type="EC" id="2.6.1.112" evidence="11"/>
<dbReference type="InterPro" id="IPR024169">
    <property type="entry name" value="SP_NH2Trfase/AEP_transaminase"/>
</dbReference>
<dbReference type="GO" id="GO:0008453">
    <property type="term" value="F:alanine-glyoxylate transaminase activity"/>
    <property type="evidence" value="ECO:0007669"/>
    <property type="project" value="TreeGrafter"/>
</dbReference>
<dbReference type="GO" id="GO:0019265">
    <property type="term" value="P:glycine biosynthetic process, by transamination of glyoxylate"/>
    <property type="evidence" value="ECO:0007669"/>
    <property type="project" value="TreeGrafter"/>
</dbReference>
<dbReference type="KEGG" id="uru:DSM104443_03568"/>
<dbReference type="AlphaFoldDB" id="A0A6M4GZL5"/>
<dbReference type="PANTHER" id="PTHR21152">
    <property type="entry name" value="AMINOTRANSFERASE CLASS V"/>
    <property type="match status" value="1"/>
</dbReference>
<keyword evidence="4 11" id="KW-0808">Transferase</keyword>
<name>A0A6M4GZL5_9PROT</name>
<dbReference type="InterPro" id="IPR015421">
    <property type="entry name" value="PyrdxlP-dep_Trfase_major"/>
</dbReference>
<dbReference type="InterPro" id="IPR015424">
    <property type="entry name" value="PyrdxlP-dep_Trfase"/>
</dbReference>
<dbReference type="Pfam" id="PF00266">
    <property type="entry name" value="Aminotran_5"/>
    <property type="match status" value="1"/>
</dbReference>
<dbReference type="FunFam" id="3.40.640.10:FF:000027">
    <property type="entry name" value="Serine--pyruvate aminotransferase, mitochondrial"/>
    <property type="match status" value="1"/>
</dbReference>
<gene>
    <name evidence="11" type="primary">pucG</name>
    <name evidence="11" type="ORF">DSM104443_03568</name>
</gene>
<keyword evidence="12" id="KW-1185">Reference proteome</keyword>
<evidence type="ECO:0000256" key="6">
    <source>
        <dbReference type="PIRSR" id="PIRSR000524-1"/>
    </source>
</evidence>
<dbReference type="Gene3D" id="3.40.640.10">
    <property type="entry name" value="Type I PLP-dependent aspartate aminotransferase-like (Major domain)"/>
    <property type="match status" value="1"/>
</dbReference>
<dbReference type="PROSITE" id="PS00595">
    <property type="entry name" value="AA_TRANSFER_CLASS_5"/>
    <property type="match status" value="1"/>
</dbReference>
<accession>A0A6M4GZL5</accession>
<dbReference type="InterPro" id="IPR000192">
    <property type="entry name" value="Aminotrans_V_dom"/>
</dbReference>